<evidence type="ECO:0000313" key="3">
    <source>
        <dbReference type="Proteomes" id="UP000441455"/>
    </source>
</evidence>
<gene>
    <name evidence="2" type="ORF">FX155_02530</name>
</gene>
<dbReference type="Pfam" id="PF05656">
    <property type="entry name" value="DUF805"/>
    <property type="match status" value="1"/>
</dbReference>
<dbReference type="EMBL" id="VULN01000003">
    <property type="protein sequence ID" value="MSS81489.1"/>
    <property type="molecule type" value="Genomic_DNA"/>
</dbReference>
<keyword evidence="1" id="KW-0472">Membrane</keyword>
<evidence type="ECO:0000256" key="1">
    <source>
        <dbReference type="SAM" id="Phobius"/>
    </source>
</evidence>
<comment type="caution">
    <text evidence="2">The sequence shown here is derived from an EMBL/GenBank/DDBJ whole genome shotgun (WGS) entry which is preliminary data.</text>
</comment>
<dbReference type="PANTHER" id="PTHR34980">
    <property type="entry name" value="INNER MEMBRANE PROTEIN-RELATED-RELATED"/>
    <property type="match status" value="1"/>
</dbReference>
<keyword evidence="1" id="KW-0812">Transmembrane</keyword>
<proteinExistence type="predicted"/>
<reference evidence="2 3" key="1">
    <citation type="submission" date="2019-08" db="EMBL/GenBank/DDBJ databases">
        <title>In-depth cultivation of the pig gut microbiome towards novel bacterial diversity and tailored functional studies.</title>
        <authorList>
            <person name="Wylensek D."/>
            <person name="Hitch T.C.A."/>
            <person name="Clavel T."/>
        </authorList>
    </citation>
    <scope>NUCLEOTIDE SEQUENCE [LARGE SCALE GENOMIC DNA]</scope>
    <source>
        <strain evidence="2 3">WCA-389-WT-5B</strain>
    </source>
</reference>
<organism evidence="2 3">
    <name type="scientific">Acidaminococcus fermentans</name>
    <dbReference type="NCBI Taxonomy" id="905"/>
    <lineage>
        <taxon>Bacteria</taxon>
        <taxon>Bacillati</taxon>
        <taxon>Bacillota</taxon>
        <taxon>Negativicutes</taxon>
        <taxon>Acidaminococcales</taxon>
        <taxon>Acidaminococcaceae</taxon>
        <taxon>Acidaminococcus</taxon>
    </lineage>
</organism>
<feature type="transmembrane region" description="Helical" evidence="1">
    <location>
        <begin position="87"/>
        <end position="109"/>
    </location>
</feature>
<protein>
    <submittedName>
        <fullName evidence="2">DUF805 domain-containing protein</fullName>
    </submittedName>
</protein>
<feature type="transmembrane region" description="Helical" evidence="1">
    <location>
        <begin position="57"/>
        <end position="81"/>
    </location>
</feature>
<dbReference type="OrthoDB" id="9812349at2"/>
<dbReference type="GO" id="GO:0005886">
    <property type="term" value="C:plasma membrane"/>
    <property type="evidence" value="ECO:0007669"/>
    <property type="project" value="TreeGrafter"/>
</dbReference>
<dbReference type="RefSeq" id="WP_022487196.1">
    <property type="nucleotide sequence ID" value="NZ_CALEXD010000011.1"/>
</dbReference>
<accession>A0A6N7VIK9</accession>
<dbReference type="AlphaFoldDB" id="A0A6N7VIK9"/>
<dbReference type="PANTHER" id="PTHR34980:SF2">
    <property type="entry name" value="INNER MEMBRANE PROTEIN YHAH-RELATED"/>
    <property type="match status" value="1"/>
</dbReference>
<sequence>MDLHVETSAIKNEKLSPYQWMERHFFARQIPRDWASLLDLYLNFHGRLGRVELALRGALLLGGASCLTFFLMGCVFIFTLFESGVGAIALMGLWMLTYLVMFLCGLSLLARRFHDMDMSGWWTLLFLVPILNLATYIYLMVKKGDSGANRFGGVPE</sequence>
<dbReference type="Proteomes" id="UP000441455">
    <property type="component" value="Unassembled WGS sequence"/>
</dbReference>
<keyword evidence="1" id="KW-1133">Transmembrane helix</keyword>
<feature type="transmembrane region" description="Helical" evidence="1">
    <location>
        <begin position="121"/>
        <end position="141"/>
    </location>
</feature>
<dbReference type="InterPro" id="IPR008523">
    <property type="entry name" value="DUF805"/>
</dbReference>
<evidence type="ECO:0000313" key="2">
    <source>
        <dbReference type="EMBL" id="MSS81489.1"/>
    </source>
</evidence>
<name>A0A6N7VIK9_ACIFE</name>